<gene>
    <name evidence="2" type="ORF">N479_24785</name>
</gene>
<dbReference type="CDD" id="cd02440">
    <property type="entry name" value="AdoMet_MTases"/>
    <property type="match status" value="1"/>
</dbReference>
<dbReference type="EMBL" id="AUXW01000004">
    <property type="protein sequence ID" value="KKE85775.1"/>
    <property type="molecule type" value="Genomic_DNA"/>
</dbReference>
<accession>A0A0F6AHR5</accession>
<dbReference type="SUPFAM" id="SSF53335">
    <property type="entry name" value="S-adenosyl-L-methionine-dependent methyltransferases"/>
    <property type="match status" value="1"/>
</dbReference>
<dbReference type="Pfam" id="PF13649">
    <property type="entry name" value="Methyltransf_25"/>
    <property type="match status" value="1"/>
</dbReference>
<organism evidence="2 3">
    <name type="scientific">Pseudoalteromonas luteoviolacea S4054</name>
    <dbReference type="NCBI Taxonomy" id="1129367"/>
    <lineage>
        <taxon>Bacteria</taxon>
        <taxon>Pseudomonadati</taxon>
        <taxon>Pseudomonadota</taxon>
        <taxon>Gammaproteobacteria</taxon>
        <taxon>Alteromonadales</taxon>
        <taxon>Pseudoalteromonadaceae</taxon>
        <taxon>Pseudoalteromonas</taxon>
    </lineage>
</organism>
<dbReference type="PATRIC" id="fig|1129367.4.peg.163"/>
<feature type="domain" description="Methyltransferase" evidence="1">
    <location>
        <begin position="119"/>
        <end position="204"/>
    </location>
</feature>
<protein>
    <recommendedName>
        <fullName evidence="1">Methyltransferase domain-containing protein</fullName>
    </recommendedName>
</protein>
<evidence type="ECO:0000313" key="3">
    <source>
        <dbReference type="Proteomes" id="UP000033434"/>
    </source>
</evidence>
<dbReference type="Gene3D" id="3.40.50.150">
    <property type="entry name" value="Vaccinia Virus protein VP39"/>
    <property type="match status" value="1"/>
</dbReference>
<dbReference type="RefSeq" id="WP_052960810.1">
    <property type="nucleotide sequence ID" value="NZ_AUXW01000004.1"/>
</dbReference>
<name>A0A0F6AHR5_9GAMM</name>
<dbReference type="InterPro" id="IPR029063">
    <property type="entry name" value="SAM-dependent_MTases_sf"/>
</dbReference>
<dbReference type="Proteomes" id="UP000033434">
    <property type="component" value="Unassembled WGS sequence"/>
</dbReference>
<dbReference type="AlphaFoldDB" id="A0A0F6AHR5"/>
<reference evidence="2 3" key="1">
    <citation type="journal article" date="2015" name="BMC Genomics">
        <title>Genome mining reveals unlocked bioactive potential of marine Gram-negative bacteria.</title>
        <authorList>
            <person name="Machado H."/>
            <person name="Sonnenschein E.C."/>
            <person name="Melchiorsen J."/>
            <person name="Gram L."/>
        </authorList>
    </citation>
    <scope>NUCLEOTIDE SEQUENCE [LARGE SCALE GENOMIC DNA]</scope>
    <source>
        <strain evidence="2 3">S4054</strain>
    </source>
</reference>
<dbReference type="InterPro" id="IPR041698">
    <property type="entry name" value="Methyltransf_25"/>
</dbReference>
<evidence type="ECO:0000313" key="2">
    <source>
        <dbReference type="EMBL" id="KKE85775.1"/>
    </source>
</evidence>
<evidence type="ECO:0000259" key="1">
    <source>
        <dbReference type="Pfam" id="PF13649"/>
    </source>
</evidence>
<sequence>MGLSKSQFAAVAQVLLSAQKGAIDKVDIKAMVDYLGAVTGIFTSTDMNQSDKTETASGIAISPVQAAKCFEETVRTQLFAQGVAQAISKHTEANNTPTRVLYAGTGPYATLLIPLLAVSDNLPVEVTLIDIHQENIDAVHKLINHFNLNHYNIRTHHADATLWQPGSPQERFDIIISETMTALLKREPQVYIFKHLVQFLAPNGVLIPQQVSLKAWLIQGENESEQAEPLGEFFCLDKLTSMSLSQGDFSCFSSCLTIPDKDWSGYTVKLTTDIQVYGDLVLTEGDCSLNIAFNFSPYDVVLTANEAIQFDYVAPSNPDFSIVFPKAKWQYSDYILPTSNDVGELGLVQLKRSFQRAYMIKRGERFEVPDAEWQAELVIYDMLKISCAEVTAKMFELESFTDFELWIEDNSGALSHTKIADINDAFRRRMQ</sequence>
<proteinExistence type="predicted"/>
<comment type="caution">
    <text evidence="2">The sequence shown here is derived from an EMBL/GenBank/DDBJ whole genome shotgun (WGS) entry which is preliminary data.</text>
</comment>